<organism evidence="2 3">
    <name type="scientific">Paracidovorax wautersii</name>
    <dbReference type="NCBI Taxonomy" id="1177982"/>
    <lineage>
        <taxon>Bacteria</taxon>
        <taxon>Pseudomonadati</taxon>
        <taxon>Pseudomonadota</taxon>
        <taxon>Betaproteobacteria</taxon>
        <taxon>Burkholderiales</taxon>
        <taxon>Comamonadaceae</taxon>
        <taxon>Paracidovorax</taxon>
    </lineage>
</organism>
<keyword evidence="1" id="KW-0472">Membrane</keyword>
<feature type="transmembrane region" description="Helical" evidence="1">
    <location>
        <begin position="46"/>
        <end position="67"/>
    </location>
</feature>
<dbReference type="AlphaFoldDB" id="A0A7V8JRS4"/>
<dbReference type="Proteomes" id="UP000461670">
    <property type="component" value="Unassembled WGS sequence"/>
</dbReference>
<gene>
    <name evidence="2" type="ORF">GAK30_00163</name>
</gene>
<dbReference type="EMBL" id="WNDQ01000002">
    <property type="protein sequence ID" value="KAF1023797.1"/>
    <property type="molecule type" value="Genomic_DNA"/>
</dbReference>
<keyword evidence="1" id="KW-0812">Transmembrane</keyword>
<comment type="caution">
    <text evidence="2">The sequence shown here is derived from an EMBL/GenBank/DDBJ whole genome shotgun (WGS) entry which is preliminary data.</text>
</comment>
<proteinExistence type="predicted"/>
<protein>
    <submittedName>
        <fullName evidence="2">Uncharacterized protein</fullName>
    </submittedName>
</protein>
<evidence type="ECO:0000313" key="2">
    <source>
        <dbReference type="EMBL" id="KAF1023797.1"/>
    </source>
</evidence>
<accession>A0A7V8JRS4</accession>
<evidence type="ECO:0000313" key="3">
    <source>
        <dbReference type="Proteomes" id="UP000461670"/>
    </source>
</evidence>
<reference evidence="3" key="1">
    <citation type="journal article" date="2020" name="MBio">
        <title>Horizontal gene transfer to a defensive symbiont with a reduced genome amongst a multipartite beetle microbiome.</title>
        <authorList>
            <person name="Waterworth S.C."/>
            <person name="Florez L.V."/>
            <person name="Rees E.R."/>
            <person name="Hertweck C."/>
            <person name="Kaltenpoth M."/>
            <person name="Kwan J.C."/>
        </authorList>
    </citation>
    <scope>NUCLEOTIDE SEQUENCE [LARGE SCALE GENOMIC DNA]</scope>
</reference>
<evidence type="ECO:0000256" key="1">
    <source>
        <dbReference type="SAM" id="Phobius"/>
    </source>
</evidence>
<sequence length="87" mass="9111">MRDPRQPLQAGQASVVALPVPPVAVPAANAGTGAPWATDSKPDRRPWLWGALALGLLLLGGMDWSLLRGTAKVRQDDAPAPGEPRDP</sequence>
<name>A0A7V8JRS4_9BURK</name>
<keyword evidence="1" id="KW-1133">Transmembrane helix</keyword>